<dbReference type="EMBL" id="JQNX01000005">
    <property type="protein sequence ID" value="KIE58329.1"/>
    <property type="molecule type" value="Genomic_DNA"/>
</dbReference>
<dbReference type="Proteomes" id="UP000031594">
    <property type="component" value="Unassembled WGS sequence"/>
</dbReference>
<gene>
    <name evidence="1" type="ORF">A946_07480</name>
</gene>
<accession>A0ABR4ZVR3</accession>
<proteinExistence type="predicted"/>
<name>A0ABR4ZVR3_9BACT</name>
<comment type="caution">
    <text evidence="1">The sequence shown here is derived from an EMBL/GenBank/DDBJ whole genome shotgun (WGS) entry which is preliminary data.</text>
</comment>
<evidence type="ECO:0000313" key="2">
    <source>
        <dbReference type="Proteomes" id="UP000031594"/>
    </source>
</evidence>
<organism evidence="1 2">
    <name type="scientific">Methylacidiphilum kamchatkense Kam1</name>
    <dbReference type="NCBI Taxonomy" id="1202785"/>
    <lineage>
        <taxon>Bacteria</taxon>
        <taxon>Pseudomonadati</taxon>
        <taxon>Verrucomicrobiota</taxon>
        <taxon>Methylacidiphilae</taxon>
        <taxon>Methylacidiphilales</taxon>
        <taxon>Methylacidiphilaceae</taxon>
        <taxon>Methylacidiphilum (ex Ratnadevi et al. 2023)</taxon>
    </lineage>
</organism>
<sequence>MPGQIGALLKKISGTHSLNGSYPLYSIYFFGLKKSIHRSSIKKLKVVYASCLDRNNGYKNRIVC</sequence>
<reference evidence="1 2" key="1">
    <citation type="submission" date="2014-08" db="EMBL/GenBank/DDBJ databases">
        <title>Methylacidiphilum kamchatkense strain Kam1 draft genome sequence.</title>
        <authorList>
            <person name="Birkeland N.-K."/>
            <person name="Erikstad H.A."/>
        </authorList>
    </citation>
    <scope>NUCLEOTIDE SEQUENCE [LARGE SCALE GENOMIC DNA]</scope>
    <source>
        <strain evidence="1 2">Kam1</strain>
    </source>
</reference>
<evidence type="ECO:0000313" key="1">
    <source>
        <dbReference type="EMBL" id="KIE58329.1"/>
    </source>
</evidence>
<protein>
    <submittedName>
        <fullName evidence="1">Uncharacterized protein</fullName>
    </submittedName>
</protein>
<keyword evidence="2" id="KW-1185">Reference proteome</keyword>